<dbReference type="HOGENOM" id="CLU_403413_0_0_1"/>
<name>A0A0C9ZXK2_9AGAM</name>
<organism evidence="2 3">
    <name type="scientific">Suillus luteus UH-Slu-Lm8-n1</name>
    <dbReference type="NCBI Taxonomy" id="930992"/>
    <lineage>
        <taxon>Eukaryota</taxon>
        <taxon>Fungi</taxon>
        <taxon>Dikarya</taxon>
        <taxon>Basidiomycota</taxon>
        <taxon>Agaricomycotina</taxon>
        <taxon>Agaricomycetes</taxon>
        <taxon>Agaricomycetidae</taxon>
        <taxon>Boletales</taxon>
        <taxon>Suillineae</taxon>
        <taxon>Suillaceae</taxon>
        <taxon>Suillus</taxon>
    </lineage>
</organism>
<feature type="compositionally biased region" description="Basic and acidic residues" evidence="1">
    <location>
        <begin position="483"/>
        <end position="498"/>
    </location>
</feature>
<proteinExistence type="predicted"/>
<dbReference type="AlphaFoldDB" id="A0A0C9ZXK2"/>
<feature type="region of interest" description="Disordered" evidence="1">
    <location>
        <begin position="474"/>
        <end position="589"/>
    </location>
</feature>
<sequence length="682" mass="76891">MSGVNNAAFRTTGGKHPAGGVVPLAHPITSFALPRIVAECVFEDTDTDVILGVPEEIEVVHPRTKETYNTCRVTVTIDKAVVGYIPLPKRYLQTWLELSYNVVLYYQMWELWIDEEEKTTKKSQKEKCAILRKNTGTVVAQHMNARLMAIEELLTLSLDASAPAKESVRILDEWRIRWCRDWLTTGYTQAVRDGAKFLNADPIHPQNRAFFDSDWSLDQSSKSLLYPPDDLATWFSGEIEFLQEQFNKTLKAEALQSLKKQDAYTDTQFVAGAVLPSRWHEGQQPLPNFWLVEQWDWIAEGNSMWERPTHLLYHVLKAKPALTYREFKRVLDSIMKNVRASSDLSSVHPLATNLWMGETPWRKFAKDLLTIHLHQSVDDVPPTWDTIDTENPFNTVETRLLLQGYVRRVASVPTERRDLNDKSLWEGIARISTKKYERGWVWIVREVAADKVVQGVLDMAGDWWSARERRLAAEANDGNPDTSGKEKEADPAADKGKGEAIVVISRLLDTEQPVGVSQGDQDMDGNDDNAGHSHPYRQAAGADGGNTGPSGEDQVMGDVENDGVASNGPQTTPPPAHNDSSMEDSAPPGRWQALQKQPYLSAFTQRFNEFLVHKDIDKLEADLKAALPTVDYSPVEEFVATMDMWLQGGTTEPPYELAWTYINREMAARAREEAVEAQDQLL</sequence>
<protein>
    <submittedName>
        <fullName evidence="2">Uncharacterized protein</fullName>
    </submittedName>
</protein>
<evidence type="ECO:0000256" key="1">
    <source>
        <dbReference type="SAM" id="MobiDB-lite"/>
    </source>
</evidence>
<dbReference type="InParanoid" id="A0A0C9ZXK2"/>
<dbReference type="Proteomes" id="UP000054485">
    <property type="component" value="Unassembled WGS sequence"/>
</dbReference>
<evidence type="ECO:0000313" key="3">
    <source>
        <dbReference type="Proteomes" id="UP000054485"/>
    </source>
</evidence>
<accession>A0A0C9ZXK2</accession>
<reference evidence="3" key="2">
    <citation type="submission" date="2015-01" db="EMBL/GenBank/DDBJ databases">
        <title>Evolutionary Origins and Diversification of the Mycorrhizal Mutualists.</title>
        <authorList>
            <consortium name="DOE Joint Genome Institute"/>
            <consortium name="Mycorrhizal Genomics Consortium"/>
            <person name="Kohler A."/>
            <person name="Kuo A."/>
            <person name="Nagy L.G."/>
            <person name="Floudas D."/>
            <person name="Copeland A."/>
            <person name="Barry K.W."/>
            <person name="Cichocki N."/>
            <person name="Veneault-Fourrey C."/>
            <person name="LaButti K."/>
            <person name="Lindquist E.A."/>
            <person name="Lipzen A."/>
            <person name="Lundell T."/>
            <person name="Morin E."/>
            <person name="Murat C."/>
            <person name="Riley R."/>
            <person name="Ohm R."/>
            <person name="Sun H."/>
            <person name="Tunlid A."/>
            <person name="Henrissat B."/>
            <person name="Grigoriev I.V."/>
            <person name="Hibbett D.S."/>
            <person name="Martin F."/>
        </authorList>
    </citation>
    <scope>NUCLEOTIDE SEQUENCE [LARGE SCALE GENOMIC DNA]</scope>
    <source>
        <strain evidence="3">UH-Slu-Lm8-n1</strain>
    </source>
</reference>
<dbReference type="EMBL" id="KN835795">
    <property type="protein sequence ID" value="KIK34191.1"/>
    <property type="molecule type" value="Genomic_DNA"/>
</dbReference>
<keyword evidence="3" id="KW-1185">Reference proteome</keyword>
<gene>
    <name evidence="2" type="ORF">CY34DRAFT_17897</name>
</gene>
<evidence type="ECO:0000313" key="2">
    <source>
        <dbReference type="EMBL" id="KIK34191.1"/>
    </source>
</evidence>
<dbReference type="OrthoDB" id="2662959at2759"/>
<reference evidence="2 3" key="1">
    <citation type="submission" date="2014-04" db="EMBL/GenBank/DDBJ databases">
        <authorList>
            <consortium name="DOE Joint Genome Institute"/>
            <person name="Kuo A."/>
            <person name="Ruytinx J."/>
            <person name="Rineau F."/>
            <person name="Colpaert J."/>
            <person name="Kohler A."/>
            <person name="Nagy L.G."/>
            <person name="Floudas D."/>
            <person name="Copeland A."/>
            <person name="Barry K.W."/>
            <person name="Cichocki N."/>
            <person name="Veneault-Fourrey C."/>
            <person name="LaButti K."/>
            <person name="Lindquist E.A."/>
            <person name="Lipzen A."/>
            <person name="Lundell T."/>
            <person name="Morin E."/>
            <person name="Murat C."/>
            <person name="Sun H."/>
            <person name="Tunlid A."/>
            <person name="Henrissat B."/>
            <person name="Grigoriev I.V."/>
            <person name="Hibbett D.S."/>
            <person name="Martin F."/>
            <person name="Nordberg H.P."/>
            <person name="Cantor M.N."/>
            <person name="Hua S.X."/>
        </authorList>
    </citation>
    <scope>NUCLEOTIDE SEQUENCE [LARGE SCALE GENOMIC DNA]</scope>
    <source>
        <strain evidence="2 3">UH-Slu-Lm8-n1</strain>
    </source>
</reference>